<dbReference type="EMBL" id="LPVJ01000053">
    <property type="protein sequence ID" value="KUO95315.1"/>
    <property type="molecule type" value="Genomic_DNA"/>
</dbReference>
<accession>A0A117SXF1</accession>
<dbReference type="Proteomes" id="UP000053557">
    <property type="component" value="Unassembled WGS sequence"/>
</dbReference>
<proteinExistence type="predicted"/>
<comment type="caution">
    <text evidence="1">The sequence shown here is derived from an EMBL/GenBank/DDBJ whole genome shotgun (WGS) entry which is preliminary data.</text>
</comment>
<dbReference type="RefSeq" id="WP_067717673.1">
    <property type="nucleotide sequence ID" value="NZ_LPVJ01000053.1"/>
</dbReference>
<organism evidence="1 2">
    <name type="scientific">Ferroacidibacillus organovorans</name>
    <dbReference type="NCBI Taxonomy" id="1765683"/>
    <lineage>
        <taxon>Bacteria</taxon>
        <taxon>Bacillati</taxon>
        <taxon>Bacillota</taxon>
        <taxon>Bacilli</taxon>
        <taxon>Bacillales</taxon>
        <taxon>Alicyclobacillaceae</taxon>
        <taxon>Ferroacidibacillus</taxon>
    </lineage>
</organism>
<name>A0A117SXF1_9BACL</name>
<sequence>MDMMDLLTVKREDVHLIIDARDAIRKGFHPRHEILKLVDESPRGTLCEVHVPHRTGPLIAALEGLGLRVAVAEVESGHWRLRVMKL</sequence>
<keyword evidence="2" id="KW-1185">Reference proteome</keyword>
<gene>
    <name evidence="1" type="ORF">ATW55_04320</name>
</gene>
<protein>
    <submittedName>
        <fullName evidence="1">Amino acid decarboxylase</fullName>
    </submittedName>
</protein>
<dbReference type="OrthoDB" id="2376973at2"/>
<evidence type="ECO:0000313" key="1">
    <source>
        <dbReference type="EMBL" id="KUO95315.1"/>
    </source>
</evidence>
<reference evidence="1 2" key="1">
    <citation type="submission" date="2015-12" db="EMBL/GenBank/DDBJ databases">
        <title>Draft genome sequence of Acidibacillus ferrooxidans ITV001, isolated from a chalcopyrite acid mine drainage site in Brazil.</title>
        <authorList>
            <person name="Dall'Agnol H."/>
            <person name="Nancucheo I."/>
            <person name="Johnson B."/>
            <person name="Oliveira R."/>
            <person name="Leite L."/>
            <person name="Pylro V."/>
            <person name="Nunes G.L."/>
            <person name="Tzotzos G."/>
            <person name="Fernandes G.R."/>
            <person name="Dutra J."/>
            <person name="Orellana S.C."/>
            <person name="Oliveira G."/>
        </authorList>
    </citation>
    <scope>NUCLEOTIDE SEQUENCE [LARGE SCALE GENOMIC DNA]</scope>
    <source>
        <strain evidence="2">ITV01</strain>
    </source>
</reference>
<evidence type="ECO:0000313" key="2">
    <source>
        <dbReference type="Proteomes" id="UP000053557"/>
    </source>
</evidence>
<dbReference type="AlphaFoldDB" id="A0A117SXF1"/>